<dbReference type="Pfam" id="PF00933">
    <property type="entry name" value="Glyco_hydro_3"/>
    <property type="match status" value="1"/>
</dbReference>
<gene>
    <name evidence="22" type="ORF">H2204_009459</name>
</gene>
<dbReference type="InterPro" id="IPR013783">
    <property type="entry name" value="Ig-like_fold"/>
</dbReference>
<feature type="compositionally biased region" description="Polar residues" evidence="19">
    <location>
        <begin position="168"/>
        <end position="177"/>
    </location>
</feature>
<dbReference type="SUPFAM" id="SSF51445">
    <property type="entry name" value="(Trans)glycosidases"/>
    <property type="match status" value="1"/>
</dbReference>
<evidence type="ECO:0000256" key="13">
    <source>
        <dbReference type="ARBA" id="ARBA00023326"/>
    </source>
</evidence>
<evidence type="ECO:0000256" key="10">
    <source>
        <dbReference type="ARBA" id="ARBA00023180"/>
    </source>
</evidence>
<proteinExistence type="inferred from homology"/>
<keyword evidence="11" id="KW-0119">Carbohydrate metabolism</keyword>
<evidence type="ECO:0000256" key="12">
    <source>
        <dbReference type="ARBA" id="ARBA00023295"/>
    </source>
</evidence>
<evidence type="ECO:0000256" key="8">
    <source>
        <dbReference type="ARBA" id="ARBA00022801"/>
    </source>
</evidence>
<comment type="pathway">
    <text evidence="3">Glycan metabolism; cellulose degradation.</text>
</comment>
<feature type="region of interest" description="Disordered" evidence="19">
    <location>
        <begin position="168"/>
        <end position="191"/>
    </location>
</feature>
<dbReference type="PANTHER" id="PTHR42715">
    <property type="entry name" value="BETA-GLUCOSIDASE"/>
    <property type="match status" value="1"/>
</dbReference>
<dbReference type="SUPFAM" id="SSF52279">
    <property type="entry name" value="Beta-D-glucan exohydrolase, C-terminal domain"/>
    <property type="match status" value="1"/>
</dbReference>
<keyword evidence="13" id="KW-0624">Polysaccharide degradation</keyword>
<keyword evidence="12" id="KW-0326">Glycosidase</keyword>
<dbReference type="Pfam" id="PF14310">
    <property type="entry name" value="Fn3-like"/>
    <property type="match status" value="1"/>
</dbReference>
<dbReference type="InterPro" id="IPR050288">
    <property type="entry name" value="Cellulose_deg_GH3"/>
</dbReference>
<evidence type="ECO:0000256" key="5">
    <source>
        <dbReference type="ARBA" id="ARBA00012744"/>
    </source>
</evidence>
<comment type="subcellular location">
    <subcellularLocation>
        <location evidence="2">Secreted</location>
    </subcellularLocation>
</comment>
<evidence type="ECO:0000256" key="4">
    <source>
        <dbReference type="ARBA" id="ARBA00005336"/>
    </source>
</evidence>
<reference evidence="22" key="1">
    <citation type="submission" date="2022-10" db="EMBL/GenBank/DDBJ databases">
        <title>Culturing micro-colonial fungi from biological soil crusts in the Mojave desert and describing Neophaeococcomyces mojavensis, and introducing the new genera and species Taxawa tesnikishii.</title>
        <authorList>
            <person name="Kurbessoian T."/>
            <person name="Stajich J.E."/>
        </authorList>
    </citation>
    <scope>NUCLEOTIDE SEQUENCE</scope>
    <source>
        <strain evidence="22">TK_35</strain>
    </source>
</reference>
<dbReference type="InterPro" id="IPR017853">
    <property type="entry name" value="GH"/>
</dbReference>
<dbReference type="InterPro" id="IPR036881">
    <property type="entry name" value="Glyco_hydro_3_C_sf"/>
</dbReference>
<dbReference type="Pfam" id="PF01915">
    <property type="entry name" value="Glyco_hydro_3_C"/>
    <property type="match status" value="1"/>
</dbReference>
<dbReference type="InterPro" id="IPR001764">
    <property type="entry name" value="Glyco_hydro_3_N"/>
</dbReference>
<dbReference type="Gene3D" id="3.20.20.300">
    <property type="entry name" value="Glycoside hydrolase, family 3, N-terminal domain"/>
    <property type="match status" value="1"/>
</dbReference>
<name>A0AA38XY22_9EURO</name>
<keyword evidence="8" id="KW-0378">Hydrolase</keyword>
<evidence type="ECO:0000256" key="2">
    <source>
        <dbReference type="ARBA" id="ARBA00004613"/>
    </source>
</evidence>
<keyword evidence="6" id="KW-0964">Secreted</keyword>
<dbReference type="EMBL" id="JAPDRN010000074">
    <property type="protein sequence ID" value="KAJ9628199.1"/>
    <property type="molecule type" value="Genomic_DNA"/>
</dbReference>
<dbReference type="InterPro" id="IPR036962">
    <property type="entry name" value="Glyco_hydro_3_N_sf"/>
</dbReference>
<evidence type="ECO:0000313" key="22">
    <source>
        <dbReference type="EMBL" id="KAJ9628199.1"/>
    </source>
</evidence>
<feature type="signal peptide" evidence="20">
    <location>
        <begin position="1"/>
        <end position="21"/>
    </location>
</feature>
<evidence type="ECO:0000256" key="7">
    <source>
        <dbReference type="ARBA" id="ARBA00022729"/>
    </source>
</evidence>
<dbReference type="SMART" id="SM01217">
    <property type="entry name" value="Fn3_like"/>
    <property type="match status" value="1"/>
</dbReference>
<dbReference type="Gene3D" id="2.60.40.10">
    <property type="entry name" value="Immunoglobulins"/>
    <property type="match status" value="1"/>
</dbReference>
<evidence type="ECO:0000256" key="9">
    <source>
        <dbReference type="ARBA" id="ARBA00023001"/>
    </source>
</evidence>
<feature type="domain" description="Fibronectin type III-like" evidence="21">
    <location>
        <begin position="681"/>
        <end position="751"/>
    </location>
</feature>
<keyword evidence="7 20" id="KW-0732">Signal</keyword>
<sequence length="766" mass="80901">MPSLPWTYLAMACSLVTGALGQYQNWALSLAAANRLLANLTLAEIANITAGQDVKGVFAQTSSLDGPNGVNTLVGVSSFVVAQTAAMSWDRDLIETQYSAMAEEFKAKGYGGSLGPVTGPLGRSVKSGRLFEGFGSDPYLNGKLFASAVTALQKNGVVSTGKHFLGNEQETNRSTYLDPTEDPNKRTSSNIDDRTTHELYLWPWIDGVAAGLGSVMCVMNRVNGTFGKITGFYEDAPSDRGDFQTGCQNHYLLTELLKGEVNFQGQIVPDATAVVDPFAALNAGLDNAAMAGGSGKGIMAAINNGTVSEKVIREAARRVVAVQLEIRNGSSTLPSPLTLQNTPIRDPNTKTVIRTVGAHSIVLLKNKGNALPFRNPKNIAVFGADAINNGAGPTWVEDVATFLGDTYPAHLVTGGGSGSSSSPYIVSPLDALTSLSAQNASFEVKYIATNNWTVAAAGPQSPLGNPQPTIAQWAGYSDTCLVFINAYSKEGADRESLSDAEQDTMVKNVAKYCNNTIVVMNTVGARIVDAWIDHPNVTAVLNAGALGEESGNAIMDVLFGAVNPAGRLPYTIAHKESDYNGDICPCCECDYVEGLFIDYRHFDKAGINPRFEFGFGLSYTTFNYSGATASLSDGGGGGGSKTQFNASAGGPLVPGGPGQLFDTVATASVTVKNTGAVRGDEVVQLYVSYPPGSGEPVNQLRGFTRLHDLKPGASAEAGFTLQRRDLSVWDVSSQTWTLLNGTYRIHFGKSSRQFEGGSANLTLNVT</sequence>
<evidence type="ECO:0000313" key="23">
    <source>
        <dbReference type="Proteomes" id="UP001172681"/>
    </source>
</evidence>
<dbReference type="AlphaFoldDB" id="A0AA38XY22"/>
<evidence type="ECO:0000256" key="6">
    <source>
        <dbReference type="ARBA" id="ARBA00022525"/>
    </source>
</evidence>
<evidence type="ECO:0000256" key="19">
    <source>
        <dbReference type="SAM" id="MobiDB-lite"/>
    </source>
</evidence>
<dbReference type="InterPro" id="IPR026891">
    <property type="entry name" value="Fn3-like"/>
</dbReference>
<accession>A0AA38XY22</accession>
<dbReference type="GO" id="GO:0030245">
    <property type="term" value="P:cellulose catabolic process"/>
    <property type="evidence" value="ECO:0007669"/>
    <property type="project" value="UniProtKB-KW"/>
</dbReference>
<organism evidence="22 23">
    <name type="scientific">Knufia peltigerae</name>
    <dbReference type="NCBI Taxonomy" id="1002370"/>
    <lineage>
        <taxon>Eukaryota</taxon>
        <taxon>Fungi</taxon>
        <taxon>Dikarya</taxon>
        <taxon>Ascomycota</taxon>
        <taxon>Pezizomycotina</taxon>
        <taxon>Eurotiomycetes</taxon>
        <taxon>Chaetothyriomycetidae</taxon>
        <taxon>Chaetothyriales</taxon>
        <taxon>Trichomeriaceae</taxon>
        <taxon>Knufia</taxon>
    </lineage>
</organism>
<dbReference type="PANTHER" id="PTHR42715:SF5">
    <property type="entry name" value="BETA-GLUCOSIDASE M-RELATED"/>
    <property type="match status" value="1"/>
</dbReference>
<dbReference type="Proteomes" id="UP001172681">
    <property type="component" value="Unassembled WGS sequence"/>
</dbReference>
<dbReference type="EC" id="3.2.1.21" evidence="5"/>
<comment type="function">
    <text evidence="14">Beta-glucosidases are one of a number of cellulolytic enzymes involved in the degradation of cellulosic biomass. Catalyzes the last step releasing glucose from the inhibitory cellobiose.</text>
</comment>
<dbReference type="GO" id="GO:0005576">
    <property type="term" value="C:extracellular region"/>
    <property type="evidence" value="ECO:0007669"/>
    <property type="project" value="UniProtKB-SubCell"/>
</dbReference>
<dbReference type="Gene3D" id="3.40.50.1700">
    <property type="entry name" value="Glycoside hydrolase family 3 C-terminal domain"/>
    <property type="match status" value="1"/>
</dbReference>
<comment type="catalytic activity">
    <reaction evidence="1">
        <text>Hydrolysis of terminal, non-reducing beta-D-glucosyl residues with release of beta-D-glucose.</text>
        <dbReference type="EC" id="3.2.1.21"/>
    </reaction>
</comment>
<dbReference type="InterPro" id="IPR002772">
    <property type="entry name" value="Glyco_hydro_3_C"/>
</dbReference>
<evidence type="ECO:0000256" key="17">
    <source>
        <dbReference type="ARBA" id="ARBA00041589"/>
    </source>
</evidence>
<evidence type="ECO:0000256" key="18">
    <source>
        <dbReference type="ARBA" id="ARBA00041805"/>
    </source>
</evidence>
<evidence type="ECO:0000256" key="11">
    <source>
        <dbReference type="ARBA" id="ARBA00023277"/>
    </source>
</evidence>
<evidence type="ECO:0000256" key="14">
    <source>
        <dbReference type="ARBA" id="ARBA00024983"/>
    </source>
</evidence>
<dbReference type="PRINTS" id="PR00133">
    <property type="entry name" value="GLHYDRLASE3"/>
</dbReference>
<keyword evidence="23" id="KW-1185">Reference proteome</keyword>
<evidence type="ECO:0000256" key="3">
    <source>
        <dbReference type="ARBA" id="ARBA00004987"/>
    </source>
</evidence>
<feature type="chain" id="PRO_5041332482" description="Probable beta-glucosidase M" evidence="20">
    <location>
        <begin position="22"/>
        <end position="766"/>
    </location>
</feature>
<evidence type="ECO:0000256" key="20">
    <source>
        <dbReference type="SAM" id="SignalP"/>
    </source>
</evidence>
<evidence type="ECO:0000259" key="21">
    <source>
        <dbReference type="SMART" id="SM01217"/>
    </source>
</evidence>
<comment type="similarity">
    <text evidence="4">Belongs to the glycosyl hydrolase 3 family.</text>
</comment>
<keyword evidence="10" id="KW-0325">Glycoprotein</keyword>
<evidence type="ECO:0000256" key="15">
    <source>
        <dbReference type="ARBA" id="ARBA00039571"/>
    </source>
</evidence>
<protein>
    <recommendedName>
        <fullName evidence="15">Probable beta-glucosidase M</fullName>
        <ecNumber evidence="5">3.2.1.21</ecNumber>
    </recommendedName>
    <alternativeName>
        <fullName evidence="16">Beta-D-glucoside glucohydrolase M</fullName>
    </alternativeName>
    <alternativeName>
        <fullName evidence="17">Cellobiase M</fullName>
    </alternativeName>
    <alternativeName>
        <fullName evidence="18">Gentiobiase M</fullName>
    </alternativeName>
</protein>
<dbReference type="GO" id="GO:0008422">
    <property type="term" value="F:beta-glucosidase activity"/>
    <property type="evidence" value="ECO:0007669"/>
    <property type="project" value="UniProtKB-EC"/>
</dbReference>
<evidence type="ECO:0000256" key="16">
    <source>
        <dbReference type="ARBA" id="ARBA00041282"/>
    </source>
</evidence>
<comment type="caution">
    <text evidence="22">The sequence shown here is derived from an EMBL/GenBank/DDBJ whole genome shotgun (WGS) entry which is preliminary data.</text>
</comment>
<evidence type="ECO:0000256" key="1">
    <source>
        <dbReference type="ARBA" id="ARBA00000448"/>
    </source>
</evidence>
<keyword evidence="9" id="KW-0136">Cellulose degradation</keyword>